<dbReference type="AlphaFoldDB" id="A0A699V487"/>
<gene>
    <name evidence="1" type="ORF">Tci_902021</name>
</gene>
<proteinExistence type="predicted"/>
<dbReference type="EMBL" id="BKCJ011400322">
    <property type="protein sequence ID" value="GFD30052.1"/>
    <property type="molecule type" value="Genomic_DNA"/>
</dbReference>
<name>A0A699V487_TANCI</name>
<accession>A0A699V487</accession>
<reference evidence="1" key="1">
    <citation type="journal article" date="2019" name="Sci. Rep.">
        <title>Draft genome of Tanacetum cinerariifolium, the natural source of mosquito coil.</title>
        <authorList>
            <person name="Yamashiro T."/>
            <person name="Shiraishi A."/>
            <person name="Satake H."/>
            <person name="Nakayama K."/>
        </authorList>
    </citation>
    <scope>NUCLEOTIDE SEQUENCE</scope>
</reference>
<comment type="caution">
    <text evidence="1">The sequence shown here is derived from an EMBL/GenBank/DDBJ whole genome shotgun (WGS) entry which is preliminary data.</text>
</comment>
<evidence type="ECO:0000313" key="1">
    <source>
        <dbReference type="EMBL" id="GFD30052.1"/>
    </source>
</evidence>
<feature type="non-terminal residue" evidence="1">
    <location>
        <position position="1"/>
    </location>
</feature>
<sequence length="43" mass="4616">MVGGNSGNQFRHYAGNLAGYIDVIGNWVNQNAVQNPKVQNVGN</sequence>
<protein>
    <submittedName>
        <fullName evidence="1">Uncharacterized protein</fullName>
    </submittedName>
</protein>
<organism evidence="1">
    <name type="scientific">Tanacetum cinerariifolium</name>
    <name type="common">Dalmatian daisy</name>
    <name type="synonym">Chrysanthemum cinerariifolium</name>
    <dbReference type="NCBI Taxonomy" id="118510"/>
    <lineage>
        <taxon>Eukaryota</taxon>
        <taxon>Viridiplantae</taxon>
        <taxon>Streptophyta</taxon>
        <taxon>Embryophyta</taxon>
        <taxon>Tracheophyta</taxon>
        <taxon>Spermatophyta</taxon>
        <taxon>Magnoliopsida</taxon>
        <taxon>eudicotyledons</taxon>
        <taxon>Gunneridae</taxon>
        <taxon>Pentapetalae</taxon>
        <taxon>asterids</taxon>
        <taxon>campanulids</taxon>
        <taxon>Asterales</taxon>
        <taxon>Asteraceae</taxon>
        <taxon>Asteroideae</taxon>
        <taxon>Anthemideae</taxon>
        <taxon>Anthemidinae</taxon>
        <taxon>Tanacetum</taxon>
    </lineage>
</organism>